<dbReference type="Pfam" id="PF19054">
    <property type="entry name" value="DUF5753"/>
    <property type="match status" value="1"/>
</dbReference>
<name>A0A3G2JCF8_9ACTN</name>
<proteinExistence type="predicted"/>
<accession>A0A3G2JCF8</accession>
<dbReference type="PROSITE" id="PS50943">
    <property type="entry name" value="HTH_CROC1"/>
    <property type="match status" value="1"/>
</dbReference>
<dbReference type="InterPro" id="IPR010982">
    <property type="entry name" value="Lambda_DNA-bd_dom_sf"/>
</dbReference>
<reference evidence="2 3" key="1">
    <citation type="submission" date="2018-10" db="EMBL/GenBank/DDBJ databases">
        <title>The genome of Streptomyces dangxiongensis Z022.</title>
        <authorList>
            <person name="Zhang B."/>
        </authorList>
    </citation>
    <scope>NUCLEOTIDE SEQUENCE [LARGE SCALE GENOMIC DNA]</scope>
    <source>
        <strain evidence="2 3">Z022</strain>
    </source>
</reference>
<dbReference type="Pfam" id="PF13560">
    <property type="entry name" value="HTH_31"/>
    <property type="match status" value="1"/>
</dbReference>
<dbReference type="AlphaFoldDB" id="A0A3G2JCF8"/>
<dbReference type="SUPFAM" id="SSF47413">
    <property type="entry name" value="lambda repressor-like DNA-binding domains"/>
    <property type="match status" value="1"/>
</dbReference>
<keyword evidence="3" id="KW-1185">Reference proteome</keyword>
<organism evidence="2 3">
    <name type="scientific">Streptomyces dangxiongensis</name>
    <dbReference type="NCBI Taxonomy" id="1442032"/>
    <lineage>
        <taxon>Bacteria</taxon>
        <taxon>Bacillati</taxon>
        <taxon>Actinomycetota</taxon>
        <taxon>Actinomycetes</taxon>
        <taxon>Kitasatosporales</taxon>
        <taxon>Streptomycetaceae</taxon>
        <taxon>Streptomyces</taxon>
    </lineage>
</organism>
<protein>
    <submittedName>
        <fullName evidence="2">XRE family transcriptional regulator</fullName>
    </submittedName>
</protein>
<evidence type="ECO:0000313" key="2">
    <source>
        <dbReference type="EMBL" id="AYN39998.1"/>
    </source>
</evidence>
<dbReference type="GO" id="GO:0003677">
    <property type="term" value="F:DNA binding"/>
    <property type="evidence" value="ECO:0007669"/>
    <property type="project" value="InterPro"/>
</dbReference>
<dbReference type="EMBL" id="CP033073">
    <property type="protein sequence ID" value="AYN39998.1"/>
    <property type="molecule type" value="Genomic_DNA"/>
</dbReference>
<sequence>MRLVGVRLVGGGALEERERRPETPAEENGSTAVFVVLGKQLRLMRERAGLSQREFGSLVNFGPDQISAMERGVRTPRPEFLQRADEVLGAGGLLKEVIPQVEEAMTKARTRHPEWYRGYAELEAQAVSLHDYSTMGVLGLLQTEEYSRAVFTQRHPPLDEETIERRVADRLSRQQIFEQWPPMEFSFVMEQAVLERPIGSPDVHAEQLRQLLRISRMRNVQLQVMPTGRHEHPCLDNSFTLLTPKGKEQVGYMESHGYPRLITDREEVRVLAARYGIIRAQALNPHESLDLIEKMLEER</sequence>
<dbReference type="CDD" id="cd00093">
    <property type="entry name" value="HTH_XRE"/>
    <property type="match status" value="1"/>
</dbReference>
<dbReference type="InterPro" id="IPR043917">
    <property type="entry name" value="DUF5753"/>
</dbReference>
<dbReference type="Proteomes" id="UP000268329">
    <property type="component" value="Chromosome"/>
</dbReference>
<dbReference type="KEGG" id="sdd:D9753_14915"/>
<dbReference type="Gene3D" id="1.10.260.40">
    <property type="entry name" value="lambda repressor-like DNA-binding domains"/>
    <property type="match status" value="1"/>
</dbReference>
<evidence type="ECO:0000259" key="1">
    <source>
        <dbReference type="PROSITE" id="PS50943"/>
    </source>
</evidence>
<dbReference type="SMART" id="SM00530">
    <property type="entry name" value="HTH_XRE"/>
    <property type="match status" value="1"/>
</dbReference>
<dbReference type="InterPro" id="IPR001387">
    <property type="entry name" value="Cro/C1-type_HTH"/>
</dbReference>
<feature type="domain" description="HTH cro/C1-type" evidence="1">
    <location>
        <begin position="41"/>
        <end position="94"/>
    </location>
</feature>
<gene>
    <name evidence="2" type="ORF">D9753_14915</name>
</gene>
<dbReference type="OrthoDB" id="3669136at2"/>
<evidence type="ECO:0000313" key="3">
    <source>
        <dbReference type="Proteomes" id="UP000268329"/>
    </source>
</evidence>